<dbReference type="OrthoDB" id="3341310at2759"/>
<dbReference type="AlphaFoldDB" id="A0A9P4TSL9"/>
<dbReference type="Proteomes" id="UP000800235">
    <property type="component" value="Unassembled WGS sequence"/>
</dbReference>
<evidence type="ECO:0000313" key="2">
    <source>
        <dbReference type="Proteomes" id="UP000800235"/>
    </source>
</evidence>
<keyword evidence="2" id="KW-1185">Reference proteome</keyword>
<reference evidence="1" key="1">
    <citation type="journal article" date="2020" name="Stud. Mycol.">
        <title>101 Dothideomycetes genomes: a test case for predicting lifestyles and emergence of pathogens.</title>
        <authorList>
            <person name="Haridas S."/>
            <person name="Albert R."/>
            <person name="Binder M."/>
            <person name="Bloem J."/>
            <person name="Labutti K."/>
            <person name="Salamov A."/>
            <person name="Andreopoulos B."/>
            <person name="Baker S."/>
            <person name="Barry K."/>
            <person name="Bills G."/>
            <person name="Bluhm B."/>
            <person name="Cannon C."/>
            <person name="Castanera R."/>
            <person name="Culley D."/>
            <person name="Daum C."/>
            <person name="Ezra D."/>
            <person name="Gonzalez J."/>
            <person name="Henrissat B."/>
            <person name="Kuo A."/>
            <person name="Liang C."/>
            <person name="Lipzen A."/>
            <person name="Lutzoni F."/>
            <person name="Magnuson J."/>
            <person name="Mondo S."/>
            <person name="Nolan M."/>
            <person name="Ohm R."/>
            <person name="Pangilinan J."/>
            <person name="Park H.-J."/>
            <person name="Ramirez L."/>
            <person name="Alfaro M."/>
            <person name="Sun H."/>
            <person name="Tritt A."/>
            <person name="Yoshinaga Y."/>
            <person name="Zwiers L.-H."/>
            <person name="Turgeon B."/>
            <person name="Goodwin S."/>
            <person name="Spatafora J."/>
            <person name="Crous P."/>
            <person name="Grigoriev I."/>
        </authorList>
    </citation>
    <scope>NUCLEOTIDE SEQUENCE</scope>
    <source>
        <strain evidence="1">CBS 130266</strain>
    </source>
</reference>
<protein>
    <submittedName>
        <fullName evidence="1">Uncharacterized protein</fullName>
    </submittedName>
</protein>
<feature type="non-terminal residue" evidence="1">
    <location>
        <position position="1"/>
    </location>
</feature>
<accession>A0A9P4TSL9</accession>
<sequence>LEHTINPGNRILYLVITTYCYYNHIRRSSKLPPTNVFGNQKETLPTTILSSSYNKAFLTPYENLNKHSCASFFELSVPHYTIGIRADDLQVVKYKHTLNNKLIESGLTILNTPGHTPDSLL</sequence>
<organism evidence="1 2">
    <name type="scientific">Tothia fuscella</name>
    <dbReference type="NCBI Taxonomy" id="1048955"/>
    <lineage>
        <taxon>Eukaryota</taxon>
        <taxon>Fungi</taxon>
        <taxon>Dikarya</taxon>
        <taxon>Ascomycota</taxon>
        <taxon>Pezizomycotina</taxon>
        <taxon>Dothideomycetes</taxon>
        <taxon>Pleosporomycetidae</taxon>
        <taxon>Venturiales</taxon>
        <taxon>Cylindrosympodiaceae</taxon>
        <taxon>Tothia</taxon>
    </lineage>
</organism>
<proteinExistence type="predicted"/>
<gene>
    <name evidence="1" type="ORF">EJ08DRAFT_600394</name>
</gene>
<comment type="caution">
    <text evidence="1">The sequence shown here is derived from an EMBL/GenBank/DDBJ whole genome shotgun (WGS) entry which is preliminary data.</text>
</comment>
<evidence type="ECO:0000313" key="1">
    <source>
        <dbReference type="EMBL" id="KAF2416657.1"/>
    </source>
</evidence>
<name>A0A9P4TSL9_9PEZI</name>
<dbReference type="EMBL" id="MU007154">
    <property type="protein sequence ID" value="KAF2416657.1"/>
    <property type="molecule type" value="Genomic_DNA"/>
</dbReference>